<protein>
    <submittedName>
        <fullName evidence="1">Uncharacterized protein</fullName>
    </submittedName>
</protein>
<proteinExistence type="predicted"/>
<dbReference type="RefSeq" id="WP_156511630.1">
    <property type="nucleotide sequence ID" value="NZ_FOJN01000008.1"/>
</dbReference>
<name>A0A1I0TMR6_9NOCA</name>
<evidence type="ECO:0000313" key="1">
    <source>
        <dbReference type="EMBL" id="SFA53035.1"/>
    </source>
</evidence>
<dbReference type="EMBL" id="FOJN01000008">
    <property type="protein sequence ID" value="SFA53035.1"/>
    <property type="molecule type" value="Genomic_DNA"/>
</dbReference>
<gene>
    <name evidence="1" type="ORF">SAMN05444374_1084</name>
</gene>
<dbReference type="GeneID" id="85487831"/>
<dbReference type="Proteomes" id="UP000182054">
    <property type="component" value="Unassembled WGS sequence"/>
</dbReference>
<sequence length="58" mass="5792">MKETPVAAGALRILPDGSIGTRITAGTTRTTFDATESAAWTRTTGAGGGGGFDAGTEY</sequence>
<accession>A0A1I0TMR6</accession>
<dbReference type="AlphaFoldDB" id="A0A1I0TMR6"/>
<evidence type="ECO:0000313" key="2">
    <source>
        <dbReference type="Proteomes" id="UP000182054"/>
    </source>
</evidence>
<organism evidence="1 2">
    <name type="scientific">Rhodococcoides kroppenstedtii</name>
    <dbReference type="NCBI Taxonomy" id="293050"/>
    <lineage>
        <taxon>Bacteria</taxon>
        <taxon>Bacillati</taxon>
        <taxon>Actinomycetota</taxon>
        <taxon>Actinomycetes</taxon>
        <taxon>Mycobacteriales</taxon>
        <taxon>Nocardiaceae</taxon>
        <taxon>Rhodococcoides</taxon>
    </lineage>
</organism>
<reference evidence="1 2" key="1">
    <citation type="submission" date="2016-10" db="EMBL/GenBank/DDBJ databases">
        <authorList>
            <person name="de Groot N.N."/>
        </authorList>
    </citation>
    <scope>NUCLEOTIDE SEQUENCE [LARGE SCALE GENOMIC DNA]</scope>
    <source>
        <strain evidence="1 2">DSM 44908</strain>
    </source>
</reference>